<keyword evidence="4" id="KW-1185">Reference proteome</keyword>
<dbReference type="Proteomes" id="UP001632038">
    <property type="component" value="Unassembled WGS sequence"/>
</dbReference>
<evidence type="ECO:0000313" key="3">
    <source>
        <dbReference type="EMBL" id="KAL3655793.1"/>
    </source>
</evidence>
<comment type="caution">
    <text evidence="3">The sequence shown here is derived from an EMBL/GenBank/DDBJ whole genome shotgun (WGS) entry which is preliminary data.</text>
</comment>
<feature type="region of interest" description="Disordered" evidence="2">
    <location>
        <begin position="121"/>
        <end position="145"/>
    </location>
</feature>
<proteinExistence type="predicted"/>
<protein>
    <submittedName>
        <fullName evidence="3">Uncharacterized protein</fullName>
    </submittedName>
</protein>
<dbReference type="PANTHER" id="PTHR21654:SF31">
    <property type="entry name" value="OS02G0104500 PROTEIN"/>
    <property type="match status" value="1"/>
</dbReference>
<evidence type="ECO:0000256" key="2">
    <source>
        <dbReference type="SAM" id="MobiDB-lite"/>
    </source>
</evidence>
<keyword evidence="1" id="KW-0175">Coiled coil</keyword>
<feature type="compositionally biased region" description="Basic residues" evidence="2">
    <location>
        <begin position="232"/>
        <end position="241"/>
    </location>
</feature>
<feature type="region of interest" description="Disordered" evidence="2">
    <location>
        <begin position="209"/>
        <end position="242"/>
    </location>
</feature>
<sequence length="334" mass="38624">MDSGYEIPGIQQPSAAAANNSYDPVLLSMNQTHNNYILDQIHALPATQQRLFLDQPHFLPPQTRLSHHYIDGASYFPAVNFKLGLNNNDYYNNSKDDELRGSERYDARQSSLGMLHCWQAQQDSPTKQPPSLREQISEVSNENSEIVDVRSQEHLEEHDHHHHLTTCLDSKNRLHFGELEAIYKRLGTTENNQTRPCQLMSNLPVTRLPEGFGHGSEPEEASAAPPLNNNINKKRKKKSKKEKSLISSTDEFFGILVKQVMEHQENMHKKFAQVVERLEEERKVREEDWKKQELERVEQESEERAKLKASAKDRETIIVSYLEKITGERIRFDD</sequence>
<dbReference type="PANTHER" id="PTHR21654">
    <property type="entry name" value="FI21293P1"/>
    <property type="match status" value="1"/>
</dbReference>
<organism evidence="3 4">
    <name type="scientific">Castilleja foliolosa</name>
    <dbReference type="NCBI Taxonomy" id="1961234"/>
    <lineage>
        <taxon>Eukaryota</taxon>
        <taxon>Viridiplantae</taxon>
        <taxon>Streptophyta</taxon>
        <taxon>Embryophyta</taxon>
        <taxon>Tracheophyta</taxon>
        <taxon>Spermatophyta</taxon>
        <taxon>Magnoliopsida</taxon>
        <taxon>eudicotyledons</taxon>
        <taxon>Gunneridae</taxon>
        <taxon>Pentapetalae</taxon>
        <taxon>asterids</taxon>
        <taxon>lamiids</taxon>
        <taxon>Lamiales</taxon>
        <taxon>Orobanchaceae</taxon>
        <taxon>Pedicularideae</taxon>
        <taxon>Castillejinae</taxon>
        <taxon>Castilleja</taxon>
    </lineage>
</organism>
<gene>
    <name evidence="3" type="ORF">CASFOL_000189</name>
</gene>
<reference evidence="4" key="1">
    <citation type="journal article" date="2024" name="IScience">
        <title>Strigolactones Initiate the Formation of Haustorium-like Structures in Castilleja.</title>
        <authorList>
            <person name="Buerger M."/>
            <person name="Peterson D."/>
            <person name="Chory J."/>
        </authorList>
    </citation>
    <scope>NUCLEOTIDE SEQUENCE [LARGE SCALE GENOMIC DNA]</scope>
</reference>
<name>A0ABD3EMY5_9LAMI</name>
<accession>A0ABD3EMY5</accession>
<dbReference type="AlphaFoldDB" id="A0ABD3EMY5"/>
<dbReference type="EMBL" id="JAVIJP010000001">
    <property type="protein sequence ID" value="KAL3655793.1"/>
    <property type="molecule type" value="Genomic_DNA"/>
</dbReference>
<evidence type="ECO:0000313" key="4">
    <source>
        <dbReference type="Proteomes" id="UP001632038"/>
    </source>
</evidence>
<evidence type="ECO:0000256" key="1">
    <source>
        <dbReference type="SAM" id="Coils"/>
    </source>
</evidence>
<feature type="coiled-coil region" evidence="1">
    <location>
        <begin position="261"/>
        <end position="310"/>
    </location>
</feature>